<dbReference type="InterPro" id="IPR012533">
    <property type="entry name" value="YcnI-copper_dom"/>
</dbReference>
<protein>
    <submittedName>
        <fullName evidence="5">Membrane protein</fullName>
    </submittedName>
</protein>
<comment type="caution">
    <text evidence="5">The sequence shown here is derived from an EMBL/GenBank/DDBJ whole genome shotgun (WGS) entry which is preliminary data.</text>
</comment>
<dbReference type="Proteomes" id="UP001165079">
    <property type="component" value="Unassembled WGS sequence"/>
</dbReference>
<evidence type="ECO:0000313" key="5">
    <source>
        <dbReference type="EMBL" id="GLZ82028.1"/>
    </source>
</evidence>
<evidence type="ECO:0000256" key="3">
    <source>
        <dbReference type="SAM" id="SignalP"/>
    </source>
</evidence>
<organism evidence="5 6">
    <name type="scientific">Actinorhabdospora filicis</name>
    <dbReference type="NCBI Taxonomy" id="1785913"/>
    <lineage>
        <taxon>Bacteria</taxon>
        <taxon>Bacillati</taxon>
        <taxon>Actinomycetota</taxon>
        <taxon>Actinomycetes</taxon>
        <taxon>Micromonosporales</taxon>
        <taxon>Micromonosporaceae</taxon>
        <taxon>Actinorhabdospora</taxon>
    </lineage>
</organism>
<dbReference type="InterPro" id="IPR038507">
    <property type="entry name" value="YcnI-like_sf"/>
</dbReference>
<reference evidence="5" key="1">
    <citation type="submission" date="2023-03" db="EMBL/GenBank/DDBJ databases">
        <title>Actinorhabdospora filicis NBRC 111898.</title>
        <authorList>
            <person name="Ichikawa N."/>
            <person name="Sato H."/>
            <person name="Tonouchi N."/>
        </authorList>
    </citation>
    <scope>NUCLEOTIDE SEQUENCE</scope>
    <source>
        <strain evidence="5">NBRC 111898</strain>
    </source>
</reference>
<keyword evidence="6" id="KW-1185">Reference proteome</keyword>
<dbReference type="EMBL" id="BSTX01000008">
    <property type="protein sequence ID" value="GLZ82028.1"/>
    <property type="molecule type" value="Genomic_DNA"/>
</dbReference>
<dbReference type="AlphaFoldDB" id="A0A9W6WDE8"/>
<dbReference type="Gene3D" id="2.60.40.2230">
    <property type="entry name" value="Uncharacterised protein YcnI-like PF07987, DUF1775"/>
    <property type="match status" value="1"/>
</dbReference>
<feature type="domain" description="YncI copper-binding" evidence="4">
    <location>
        <begin position="28"/>
        <end position="179"/>
    </location>
</feature>
<accession>A0A9W6WDE8</accession>
<keyword evidence="2" id="KW-0812">Transmembrane</keyword>
<feature type="chain" id="PRO_5040830190" evidence="3">
    <location>
        <begin position="28"/>
        <end position="237"/>
    </location>
</feature>
<gene>
    <name evidence="5" type="ORF">Afil01_68350</name>
</gene>
<proteinExistence type="predicted"/>
<feature type="signal peptide" evidence="3">
    <location>
        <begin position="1"/>
        <end position="27"/>
    </location>
</feature>
<evidence type="ECO:0000256" key="1">
    <source>
        <dbReference type="SAM" id="MobiDB-lite"/>
    </source>
</evidence>
<name>A0A9W6WDE8_9ACTN</name>
<feature type="region of interest" description="Disordered" evidence="1">
    <location>
        <begin position="164"/>
        <end position="203"/>
    </location>
</feature>
<dbReference type="Pfam" id="PF07987">
    <property type="entry name" value="DUF1775"/>
    <property type="match status" value="1"/>
</dbReference>
<evidence type="ECO:0000256" key="2">
    <source>
        <dbReference type="SAM" id="Phobius"/>
    </source>
</evidence>
<evidence type="ECO:0000313" key="6">
    <source>
        <dbReference type="Proteomes" id="UP001165079"/>
    </source>
</evidence>
<dbReference type="RefSeq" id="WP_285667591.1">
    <property type="nucleotide sequence ID" value="NZ_BSTX01000008.1"/>
</dbReference>
<dbReference type="CDD" id="cd08545">
    <property type="entry name" value="YcnI_like"/>
    <property type="match status" value="1"/>
</dbReference>
<sequence length="237" mass="24344">MRVLKRLTAVAGLALIGVLTMAGAASAHVTINPGQVQAGSYARVDLRVPNESDTASTVKIELTLPEQYPFASVRTTPIAGWKVETAKRTLTTPLDVHGRQITEAVSTVTWTAENAAAGVQPGQFVEFGLSLGPVPDVAGSTLIFKAIQTYSDGEEAAWIADPPAAGAEEPENPAPALKVVAGSGDEHADQPSATAPEAKDADENDTVSLVIASVAGVLAIAAITLAVAAFRSARAPK</sequence>
<keyword evidence="3" id="KW-0732">Signal</keyword>
<evidence type="ECO:0000259" key="4">
    <source>
        <dbReference type="Pfam" id="PF07987"/>
    </source>
</evidence>
<keyword evidence="2" id="KW-1133">Transmembrane helix</keyword>
<feature type="transmembrane region" description="Helical" evidence="2">
    <location>
        <begin position="209"/>
        <end position="230"/>
    </location>
</feature>
<keyword evidence="2" id="KW-0472">Membrane</keyword>